<evidence type="ECO:0000256" key="2">
    <source>
        <dbReference type="SAM" id="MobiDB-lite"/>
    </source>
</evidence>
<dbReference type="AlphaFoldDB" id="A0A852ZSU0"/>
<dbReference type="SUPFAM" id="SSF55729">
    <property type="entry name" value="Acyl-CoA N-acyltransferases (Nat)"/>
    <property type="match status" value="1"/>
</dbReference>
<dbReference type="CDD" id="cd04301">
    <property type="entry name" value="NAT_SF"/>
    <property type="match status" value="1"/>
</dbReference>
<dbReference type="Pfam" id="PF08443">
    <property type="entry name" value="RimK"/>
    <property type="match status" value="1"/>
</dbReference>
<dbReference type="GO" id="GO:0016747">
    <property type="term" value="F:acyltransferase activity, transferring groups other than amino-acyl groups"/>
    <property type="evidence" value="ECO:0007669"/>
    <property type="project" value="InterPro"/>
</dbReference>
<feature type="region of interest" description="Disordered" evidence="2">
    <location>
        <begin position="1"/>
        <end position="31"/>
    </location>
</feature>
<dbReference type="Gene3D" id="3.30.470.20">
    <property type="entry name" value="ATP-grasp fold, B domain"/>
    <property type="match status" value="2"/>
</dbReference>
<dbReference type="InterPro" id="IPR013651">
    <property type="entry name" value="ATP-grasp_RimK-type"/>
</dbReference>
<dbReference type="InterPro" id="IPR017534">
    <property type="entry name" value="GNAT-acetyltransferase"/>
</dbReference>
<dbReference type="InterPro" id="IPR016181">
    <property type="entry name" value="Acyl_CoA_acyltransferase"/>
</dbReference>
<name>A0A852ZSU0_9ACTN</name>
<accession>A0A852ZSU0</accession>
<evidence type="ECO:0000259" key="3">
    <source>
        <dbReference type="PROSITE" id="PS50975"/>
    </source>
</evidence>
<evidence type="ECO:0000313" key="5">
    <source>
        <dbReference type="EMBL" id="NYI04895.1"/>
    </source>
</evidence>
<sequence>MSATQEPGTHAQHRATLPDAGAPAPAPTPPPARDVVLECGWGRLVFGHTFADLAAVLDALRVEAAGHRDICMYVTDPHVLVSQAPDQLFVDPSYTYRLRLRDEVGAATGPRPAPAAPPDDTGVLVRPVASPEDVAETNRIYAACRMVTADPDQVWKNREDATFHYLVAEDRRSGAVVGTVTGVDHVRAFGDPYGGCSLWCLAVDPQTTLPGVGRALVCALVEHYRAAGRDHLDLSVLHDNAPAIALYHKLGFERVPVFCVKRKNPINEPLFAGPPDAAFERLNPYARVIADEARRRGIAVEVLDPEWGEMRLAHGGRRIVTRESLSELTTAVAMSRCDDKRVTRRILAEAGLRVPRGRTAGEEPGEEDLAFLEEVGEVVVKPARGEQGRGITVGVRDPDELRRAVRAAHAHCPDVLLEELAHGEDLRVVVIGHEVVAAAVRRPAHVVGTGRHTVRELVRAQSRRRAAATGGESRIPLDEDTAATARAGGYEMDDVLPRDVELAVRRTANLHTGGTIHDVTADLHPVLAEVAVRASRAIDIPVTGLDLLVPAVDEPEYVLIEANERPGLANHEPQPVVQRFVDLLFPSTRATPWSAAPSRPRAAPHDHRAG</sequence>
<feature type="compositionally biased region" description="Low complexity" evidence="2">
    <location>
        <begin position="591"/>
        <end position="601"/>
    </location>
</feature>
<dbReference type="InterPro" id="IPR013815">
    <property type="entry name" value="ATP_grasp_subdomain_1"/>
</dbReference>
<dbReference type="PROSITE" id="PS50975">
    <property type="entry name" value="ATP_GRASP"/>
    <property type="match status" value="1"/>
</dbReference>
<dbReference type="GO" id="GO:0009432">
    <property type="term" value="P:SOS response"/>
    <property type="evidence" value="ECO:0007669"/>
    <property type="project" value="TreeGrafter"/>
</dbReference>
<dbReference type="Pfam" id="PF00583">
    <property type="entry name" value="Acetyltransf_1"/>
    <property type="match status" value="1"/>
</dbReference>
<dbReference type="PANTHER" id="PTHR21621:SF0">
    <property type="entry name" value="BETA-CITRYLGLUTAMATE SYNTHASE B-RELATED"/>
    <property type="match status" value="1"/>
</dbReference>
<dbReference type="NCBIfam" id="TIGR03103">
    <property type="entry name" value="trio_acet_GNAT"/>
    <property type="match status" value="1"/>
</dbReference>
<dbReference type="SUPFAM" id="SSF56059">
    <property type="entry name" value="Glutathione synthetase ATP-binding domain-like"/>
    <property type="match status" value="1"/>
</dbReference>
<evidence type="ECO:0000313" key="6">
    <source>
        <dbReference type="Proteomes" id="UP000567795"/>
    </source>
</evidence>
<proteinExistence type="predicted"/>
<gene>
    <name evidence="5" type="ORF">FHU37_001838</name>
</gene>
<protein>
    <submittedName>
        <fullName evidence="5">GNAT-family acetyltransferase (TIGR03103 family)</fullName>
    </submittedName>
</protein>
<dbReference type="Proteomes" id="UP000567795">
    <property type="component" value="Unassembled WGS sequence"/>
</dbReference>
<keyword evidence="1" id="KW-0547">Nucleotide-binding</keyword>
<feature type="domain" description="ATP-grasp" evidence="3">
    <location>
        <begin position="344"/>
        <end position="592"/>
    </location>
</feature>
<keyword evidence="1" id="KW-0067">ATP-binding</keyword>
<feature type="domain" description="N-acetyltransferase" evidence="4">
    <location>
        <begin position="123"/>
        <end position="273"/>
    </location>
</feature>
<organism evidence="5 6">
    <name type="scientific">Allostreptomyces psammosilenae</name>
    <dbReference type="NCBI Taxonomy" id="1892865"/>
    <lineage>
        <taxon>Bacteria</taxon>
        <taxon>Bacillati</taxon>
        <taxon>Actinomycetota</taxon>
        <taxon>Actinomycetes</taxon>
        <taxon>Kitasatosporales</taxon>
        <taxon>Streptomycetaceae</taxon>
        <taxon>Allostreptomyces</taxon>
    </lineage>
</organism>
<dbReference type="GO" id="GO:0005524">
    <property type="term" value="F:ATP binding"/>
    <property type="evidence" value="ECO:0007669"/>
    <property type="project" value="UniProtKB-UniRule"/>
</dbReference>
<dbReference type="Gene3D" id="3.30.1490.20">
    <property type="entry name" value="ATP-grasp fold, A domain"/>
    <property type="match status" value="1"/>
</dbReference>
<reference evidence="5 6" key="1">
    <citation type="submission" date="2020-07" db="EMBL/GenBank/DDBJ databases">
        <title>Sequencing the genomes of 1000 actinobacteria strains.</title>
        <authorList>
            <person name="Klenk H.-P."/>
        </authorList>
    </citation>
    <scope>NUCLEOTIDE SEQUENCE [LARGE SCALE GENOMIC DNA]</scope>
    <source>
        <strain evidence="5 6">DSM 42178</strain>
    </source>
</reference>
<dbReference type="InterPro" id="IPR011761">
    <property type="entry name" value="ATP-grasp"/>
</dbReference>
<dbReference type="EMBL" id="JACBZD010000001">
    <property type="protein sequence ID" value="NYI04895.1"/>
    <property type="molecule type" value="Genomic_DNA"/>
</dbReference>
<keyword evidence="5" id="KW-0808">Transferase</keyword>
<dbReference type="Gene3D" id="3.40.630.30">
    <property type="match status" value="1"/>
</dbReference>
<dbReference type="PROSITE" id="PS51186">
    <property type="entry name" value="GNAT"/>
    <property type="match status" value="1"/>
</dbReference>
<feature type="region of interest" description="Disordered" evidence="2">
    <location>
        <begin position="106"/>
        <end position="125"/>
    </location>
</feature>
<comment type="caution">
    <text evidence="5">The sequence shown here is derived from an EMBL/GenBank/DDBJ whole genome shotgun (WGS) entry which is preliminary data.</text>
</comment>
<keyword evidence="6" id="KW-1185">Reference proteome</keyword>
<dbReference type="RefSeq" id="WP_179813727.1">
    <property type="nucleotide sequence ID" value="NZ_JACBZD010000001.1"/>
</dbReference>
<evidence type="ECO:0000259" key="4">
    <source>
        <dbReference type="PROSITE" id="PS51186"/>
    </source>
</evidence>
<feature type="region of interest" description="Disordered" evidence="2">
    <location>
        <begin position="591"/>
        <end position="610"/>
    </location>
</feature>
<dbReference type="GO" id="GO:0018169">
    <property type="term" value="F:ribosomal S6-glutamic acid ligase activity"/>
    <property type="evidence" value="ECO:0007669"/>
    <property type="project" value="TreeGrafter"/>
</dbReference>
<dbReference type="GO" id="GO:0005737">
    <property type="term" value="C:cytoplasm"/>
    <property type="evidence" value="ECO:0007669"/>
    <property type="project" value="TreeGrafter"/>
</dbReference>
<dbReference type="InterPro" id="IPR000182">
    <property type="entry name" value="GNAT_dom"/>
</dbReference>
<dbReference type="GO" id="GO:0046872">
    <property type="term" value="F:metal ion binding"/>
    <property type="evidence" value="ECO:0007669"/>
    <property type="project" value="InterPro"/>
</dbReference>
<evidence type="ECO:0000256" key="1">
    <source>
        <dbReference type="PROSITE-ProRule" id="PRU00409"/>
    </source>
</evidence>
<dbReference type="PANTHER" id="PTHR21621">
    <property type="entry name" value="RIBOSOMAL PROTEIN S6 MODIFICATION PROTEIN"/>
    <property type="match status" value="1"/>
</dbReference>